<evidence type="ECO:0000259" key="5">
    <source>
        <dbReference type="SMART" id="SM01217"/>
    </source>
</evidence>
<comment type="caution">
    <text evidence="6">The sequence shown here is derived from an EMBL/GenBank/DDBJ whole genome shotgun (WGS) entry which is preliminary data.</text>
</comment>
<sequence>PPLHPPLHPPSYSTFWAPVVNLAREPRWGRNIEVPSEDPYQSGEYAKEFVRGFQESPDDPYHVQASACCKHFVGNEMEGSTEVGVSDDRNHVDTAITMQDLMDSYLPPFQSCVEEGRVTSLMCSYNAVNGVPSCANDWLLNTVARDGWDFDGAIVSDCDADRDVFESHHYTDTPEESVRDVLRAGTDVDCGHFVKENLQSAMDKNVITMDDVDTSLRNQFRLRMRLAHFDPEGPLQQIPVSEICSDHGIELSHDGLVQSAALLKNDKGTLPFDAASTKNVVVIGPNSELSQSTAGYYGPSNHCLDAFTLVDSIKDYVADTSTVAGVENVTSEETSGIPDAVAAAAAADRVVLAVGTDLTWAREGTDATSIAFTDAQAQLIKEVADAAKQPVVLVVFTATPLDLSEVLAHPNIGAVLHVGQPSVTIKGAGKLLFGERSPAGRMVQTVYKKEYQDQVSIFDFNMRPGPSTFPRPDCTLVDDPASCERGTNPGRTYRFFSGEPVVEFGFGLSYTTFSYAVAGEAALDLAPVREMLASSDRDFPRLEDARAAAGEGYVVSVTNAGGVDADEVVLGFSVPPGAGEDGVEIKHLFGFERVHVKAGETVQVTLVPGLSDFTHVNQAGEREARAGEYRIQVGVQGAAFAEHVVVAK</sequence>
<dbReference type="EMBL" id="BRYB01003967">
    <property type="protein sequence ID" value="GMI23494.1"/>
    <property type="molecule type" value="Genomic_DNA"/>
</dbReference>
<dbReference type="InterPro" id="IPR026891">
    <property type="entry name" value="Fn3-like"/>
</dbReference>
<proteinExistence type="inferred from homology"/>
<dbReference type="InterPro" id="IPR017853">
    <property type="entry name" value="GH"/>
</dbReference>
<dbReference type="InterPro" id="IPR001764">
    <property type="entry name" value="Glyco_hydro_3_N"/>
</dbReference>
<dbReference type="PANTHER" id="PTHR42721">
    <property type="entry name" value="SUGAR HYDROLASE-RELATED"/>
    <property type="match status" value="1"/>
</dbReference>
<keyword evidence="3" id="KW-0378">Hydrolase</keyword>
<dbReference type="SMART" id="SM01217">
    <property type="entry name" value="Fn3_like"/>
    <property type="match status" value="1"/>
</dbReference>
<reference evidence="6 7" key="1">
    <citation type="journal article" date="2023" name="Commun. Biol.">
        <title>Genome analysis of Parmales, the sister group of diatoms, reveals the evolutionary specialization of diatoms from phago-mixotrophs to photoautotrophs.</title>
        <authorList>
            <person name="Ban H."/>
            <person name="Sato S."/>
            <person name="Yoshikawa S."/>
            <person name="Yamada K."/>
            <person name="Nakamura Y."/>
            <person name="Ichinomiya M."/>
            <person name="Sato N."/>
            <person name="Blanc-Mathieu R."/>
            <person name="Endo H."/>
            <person name="Kuwata A."/>
            <person name="Ogata H."/>
        </authorList>
    </citation>
    <scope>NUCLEOTIDE SEQUENCE [LARGE SCALE GENOMIC DNA]</scope>
</reference>
<feature type="non-terminal residue" evidence="6">
    <location>
        <position position="1"/>
    </location>
</feature>
<dbReference type="InterPro" id="IPR013783">
    <property type="entry name" value="Ig-like_fold"/>
</dbReference>
<feature type="domain" description="Fibronectin type III-like" evidence="5">
    <location>
        <begin position="567"/>
        <end position="637"/>
    </location>
</feature>
<dbReference type="Proteomes" id="UP001165060">
    <property type="component" value="Unassembled WGS sequence"/>
</dbReference>
<gene>
    <name evidence="6" type="ORF">TeGR_g13975</name>
</gene>
<dbReference type="SUPFAM" id="SSF52279">
    <property type="entry name" value="Beta-D-glucan exohydrolase, C-terminal domain"/>
    <property type="match status" value="1"/>
</dbReference>
<evidence type="ECO:0000256" key="4">
    <source>
        <dbReference type="ARBA" id="ARBA00023295"/>
    </source>
</evidence>
<dbReference type="InterPro" id="IPR036962">
    <property type="entry name" value="Glyco_hydro_3_N_sf"/>
</dbReference>
<dbReference type="Gene3D" id="3.40.50.1700">
    <property type="entry name" value="Glycoside hydrolase family 3 C-terminal domain"/>
    <property type="match status" value="1"/>
</dbReference>
<organism evidence="6 7">
    <name type="scientific">Tetraparma gracilis</name>
    <dbReference type="NCBI Taxonomy" id="2962635"/>
    <lineage>
        <taxon>Eukaryota</taxon>
        <taxon>Sar</taxon>
        <taxon>Stramenopiles</taxon>
        <taxon>Ochrophyta</taxon>
        <taxon>Bolidophyceae</taxon>
        <taxon>Parmales</taxon>
        <taxon>Triparmaceae</taxon>
        <taxon>Tetraparma</taxon>
    </lineage>
</organism>
<protein>
    <recommendedName>
        <fullName evidence="5">Fibronectin type III-like domain-containing protein</fullName>
    </recommendedName>
</protein>
<keyword evidence="4" id="KW-0326">Glycosidase</keyword>
<comment type="similarity">
    <text evidence="1">Belongs to the glycosyl hydrolase 3 family.</text>
</comment>
<dbReference type="InterPro" id="IPR002772">
    <property type="entry name" value="Glyco_hydro_3_C"/>
</dbReference>
<dbReference type="Gene3D" id="2.60.40.10">
    <property type="entry name" value="Immunoglobulins"/>
    <property type="match status" value="1"/>
</dbReference>
<dbReference type="Pfam" id="PF14310">
    <property type="entry name" value="Fn3-like"/>
    <property type="match status" value="1"/>
</dbReference>
<evidence type="ECO:0000313" key="6">
    <source>
        <dbReference type="EMBL" id="GMI23494.1"/>
    </source>
</evidence>
<dbReference type="Pfam" id="PF01915">
    <property type="entry name" value="Glyco_hydro_3_C"/>
    <property type="match status" value="1"/>
</dbReference>
<name>A0ABQ6MBY9_9STRA</name>
<evidence type="ECO:0000256" key="2">
    <source>
        <dbReference type="ARBA" id="ARBA00022729"/>
    </source>
</evidence>
<evidence type="ECO:0000256" key="3">
    <source>
        <dbReference type="ARBA" id="ARBA00022801"/>
    </source>
</evidence>
<dbReference type="Pfam" id="PF00933">
    <property type="entry name" value="Glyco_hydro_3"/>
    <property type="match status" value="1"/>
</dbReference>
<dbReference type="InterPro" id="IPR036881">
    <property type="entry name" value="Glyco_hydro_3_C_sf"/>
</dbReference>
<dbReference type="PANTHER" id="PTHR42721:SF3">
    <property type="entry name" value="BETA-D-XYLOSIDASE 5-RELATED"/>
    <property type="match status" value="1"/>
</dbReference>
<keyword evidence="7" id="KW-1185">Reference proteome</keyword>
<dbReference type="SUPFAM" id="SSF51445">
    <property type="entry name" value="(Trans)glycosidases"/>
    <property type="match status" value="1"/>
</dbReference>
<evidence type="ECO:0000313" key="7">
    <source>
        <dbReference type="Proteomes" id="UP001165060"/>
    </source>
</evidence>
<dbReference type="Gene3D" id="3.20.20.300">
    <property type="entry name" value="Glycoside hydrolase, family 3, N-terminal domain"/>
    <property type="match status" value="1"/>
</dbReference>
<dbReference type="InterPro" id="IPR044993">
    <property type="entry name" value="BXL"/>
</dbReference>
<accession>A0ABQ6MBY9</accession>
<evidence type="ECO:0000256" key="1">
    <source>
        <dbReference type="ARBA" id="ARBA00005336"/>
    </source>
</evidence>
<keyword evidence="2" id="KW-0732">Signal</keyword>
<dbReference type="PRINTS" id="PR00133">
    <property type="entry name" value="GLHYDRLASE3"/>
</dbReference>